<accession>A0A655YE58</accession>
<reference evidence="1 2" key="1">
    <citation type="submission" date="2015-07" db="EMBL/GenBank/DDBJ databases">
        <authorList>
            <consortium name="Pathogen Informatics"/>
        </authorList>
    </citation>
    <scope>NUCLEOTIDE SEQUENCE [LARGE SCALE GENOMIC DNA]</scope>
    <source>
        <strain evidence="1 2">A316</strain>
    </source>
</reference>
<proteinExistence type="predicted"/>
<gene>
    <name evidence="1" type="ORF">ERS013200_02173</name>
</gene>
<dbReference type="EMBL" id="CWQY01000013">
    <property type="protein sequence ID" value="CSC74709.1"/>
    <property type="molecule type" value="Genomic_DNA"/>
</dbReference>
<evidence type="ECO:0000313" key="2">
    <source>
        <dbReference type="Proteomes" id="UP000041770"/>
    </source>
</evidence>
<dbReference type="AlphaFoldDB" id="A0A655YE58"/>
<sequence>MAQGRQVVVINRFGFKGMAADSGIPIKLIRLRAIDHNKLAINIKFNSVDSAITVSGICGHG</sequence>
<evidence type="ECO:0000313" key="1">
    <source>
        <dbReference type="EMBL" id="CSC74709.1"/>
    </source>
</evidence>
<name>A0A655YE58_VIBCL</name>
<organism evidence="1 2">
    <name type="scientific">Vibrio cholerae</name>
    <dbReference type="NCBI Taxonomy" id="666"/>
    <lineage>
        <taxon>Bacteria</taxon>
        <taxon>Pseudomonadati</taxon>
        <taxon>Pseudomonadota</taxon>
        <taxon>Gammaproteobacteria</taxon>
        <taxon>Vibrionales</taxon>
        <taxon>Vibrionaceae</taxon>
        <taxon>Vibrio</taxon>
    </lineage>
</organism>
<dbReference type="Proteomes" id="UP000041770">
    <property type="component" value="Unassembled WGS sequence"/>
</dbReference>
<protein>
    <submittedName>
        <fullName evidence="1">Uncharacterized protein</fullName>
    </submittedName>
</protein>